<evidence type="ECO:0000313" key="2">
    <source>
        <dbReference type="Proteomes" id="UP000293036"/>
    </source>
</evidence>
<protein>
    <recommendedName>
        <fullName evidence="3">N-acetyltransferase domain-containing protein</fullName>
    </recommendedName>
</protein>
<dbReference type="Gene3D" id="3.40.630.30">
    <property type="match status" value="1"/>
</dbReference>
<gene>
    <name evidence="1" type="ORF">EZJ44_05520</name>
</gene>
<dbReference type="AlphaFoldDB" id="A0A4Q9UZJ2"/>
<comment type="caution">
    <text evidence="1">The sequence shown here is derived from an EMBL/GenBank/DDBJ whole genome shotgun (WGS) entry which is preliminary data.</text>
</comment>
<dbReference type="Proteomes" id="UP000293036">
    <property type="component" value="Unassembled WGS sequence"/>
</dbReference>
<evidence type="ECO:0008006" key="3">
    <source>
        <dbReference type="Google" id="ProtNLM"/>
    </source>
</evidence>
<accession>A0A4Q9UZJ2</accession>
<dbReference type="EMBL" id="SJDT01000004">
    <property type="protein sequence ID" value="TBW21410.1"/>
    <property type="molecule type" value="Genomic_DNA"/>
</dbReference>
<dbReference type="OrthoDB" id="5192872at2"/>
<organism evidence="1 2">
    <name type="scientific">Arcanobacterium bovis</name>
    <dbReference type="NCBI Taxonomy" id="2529275"/>
    <lineage>
        <taxon>Bacteria</taxon>
        <taxon>Bacillati</taxon>
        <taxon>Actinomycetota</taxon>
        <taxon>Actinomycetes</taxon>
        <taxon>Actinomycetales</taxon>
        <taxon>Actinomycetaceae</taxon>
        <taxon>Arcanobacterium</taxon>
    </lineage>
</organism>
<evidence type="ECO:0000313" key="1">
    <source>
        <dbReference type="EMBL" id="TBW21410.1"/>
    </source>
</evidence>
<dbReference type="RefSeq" id="WP_131281144.1">
    <property type="nucleotide sequence ID" value="NZ_JBHSLR010000006.1"/>
</dbReference>
<sequence>MARSIKIRPAQPMDAEEIVQLARPYDVTFDAHKLELSFALPDSSAYWVALAEDDGATADNDAIGVVHIVGFIAARALGPNQPRLVGADWFLTAHNLDSSEVIVVTMRLLEVGLGDMPALFTVPQKTSPVVLEILSSHGFQRTGETTSNSHCPQLIELIR</sequence>
<proteinExistence type="predicted"/>
<name>A0A4Q9UZJ2_9ACTO</name>
<keyword evidence="2" id="KW-1185">Reference proteome</keyword>
<reference evidence="1 2" key="1">
    <citation type="submission" date="2019-02" db="EMBL/GenBank/DDBJ databases">
        <title>Arcanobacterium bovis sp. nov., isolated from the milk of a cow with mastitis.</title>
        <authorList>
            <person name="Sammra O."/>
            <person name="Foster G."/>
            <person name="Hassan A."/>
            <person name="Alssahen M."/>
            <person name="Laemmler C."/>
            <person name="Borowiak M."/>
            <person name="Malorny B."/>
            <person name="Abdulmawjood A."/>
        </authorList>
    </citation>
    <scope>NUCLEOTIDE SEQUENCE [LARGE SCALE GENOMIC DNA]</scope>
    <source>
        <strain evidence="1 2">C605018/01/1</strain>
    </source>
</reference>